<gene>
    <name evidence="2" type="ORF">C1I63_02995</name>
</gene>
<evidence type="ECO:0000313" key="3">
    <source>
        <dbReference type="Proteomes" id="UP000241085"/>
    </source>
</evidence>
<feature type="domain" description="SnoaL-like" evidence="1">
    <location>
        <begin position="66"/>
        <end position="193"/>
    </location>
</feature>
<organism evidence="2 3">
    <name type="scientific">Rathayibacter caricis DSM 15933</name>
    <dbReference type="NCBI Taxonomy" id="1328867"/>
    <lineage>
        <taxon>Bacteria</taxon>
        <taxon>Bacillati</taxon>
        <taxon>Actinomycetota</taxon>
        <taxon>Actinomycetes</taxon>
        <taxon>Micrococcales</taxon>
        <taxon>Microbacteriaceae</taxon>
        <taxon>Rathayibacter</taxon>
    </lineage>
</organism>
<reference evidence="2 3" key="1">
    <citation type="submission" date="2018-03" db="EMBL/GenBank/DDBJ databases">
        <title>Bacteriophage NCPPB3778 and a type I-E CRISPR drive the evolution of the US Biological Select Agent, Rathayibacter toxicus.</title>
        <authorList>
            <person name="Davis E.W.II."/>
            <person name="Tabima J.F."/>
            <person name="Weisberg A.J."/>
            <person name="Dantas Lopes L."/>
            <person name="Wiseman M.S."/>
            <person name="Wiseman M.S."/>
            <person name="Pupko T."/>
            <person name="Belcher M.S."/>
            <person name="Sechler A.J."/>
            <person name="Tancos M.A."/>
            <person name="Schroeder B.K."/>
            <person name="Murray T.D."/>
            <person name="Luster D.G."/>
            <person name="Schneider W.L."/>
            <person name="Rogers E."/>
            <person name="Andreote F.D."/>
            <person name="Grunwald N.J."/>
            <person name="Putnam M.L."/>
            <person name="Chang J.H."/>
        </authorList>
    </citation>
    <scope>NUCLEOTIDE SEQUENCE [LARGE SCALE GENOMIC DNA]</scope>
    <source>
        <strain evidence="2 3">DSM 15933</strain>
    </source>
</reference>
<dbReference type="InterPro" id="IPR032710">
    <property type="entry name" value="NTF2-like_dom_sf"/>
</dbReference>
<dbReference type="Pfam" id="PF13577">
    <property type="entry name" value="SnoaL_4"/>
    <property type="match status" value="1"/>
</dbReference>
<proteinExistence type="predicted"/>
<name>A0A2T4UQY2_9MICO</name>
<dbReference type="InterPro" id="IPR037401">
    <property type="entry name" value="SnoaL-like"/>
</dbReference>
<dbReference type="AlphaFoldDB" id="A0A2T4UQY2"/>
<comment type="caution">
    <text evidence="2">The sequence shown here is derived from an EMBL/GenBank/DDBJ whole genome shotgun (WGS) entry which is preliminary data.</text>
</comment>
<dbReference type="EMBL" id="PZPL01000001">
    <property type="protein sequence ID" value="PTL71905.1"/>
    <property type="molecule type" value="Genomic_DNA"/>
</dbReference>
<accession>A0A2T4UQY2</accession>
<dbReference type="Gene3D" id="3.10.450.50">
    <property type="match status" value="1"/>
</dbReference>
<protein>
    <recommendedName>
        <fullName evidence="1">SnoaL-like domain-containing protein</fullName>
    </recommendedName>
</protein>
<evidence type="ECO:0000259" key="1">
    <source>
        <dbReference type="Pfam" id="PF13577"/>
    </source>
</evidence>
<dbReference type="SUPFAM" id="SSF54427">
    <property type="entry name" value="NTF2-like"/>
    <property type="match status" value="1"/>
</dbReference>
<dbReference type="Proteomes" id="UP000241085">
    <property type="component" value="Unassembled WGS sequence"/>
</dbReference>
<sequence>MRASRHRSVQAEAGADRCPVHVAAYAKEDDASLLILHPAPADPPRTPEASVVLDSGQEEQMTTSIERLLAEADITRLMHTYAHRLDGADFAGVGALFDQGVWHIAPDRSCHGSAEVEAWLVENLAVHGDKLGTRHIISNVLIDVADDGLSATALSYGVVTQVTEDFPIQVISQCRYEDIFACTASEWHFLERRALIDGFGDTRAHIRPTGH</sequence>
<evidence type="ECO:0000313" key="2">
    <source>
        <dbReference type="EMBL" id="PTL71905.1"/>
    </source>
</evidence>
<dbReference type="CDD" id="cd00531">
    <property type="entry name" value="NTF2_like"/>
    <property type="match status" value="1"/>
</dbReference>
<keyword evidence="3" id="KW-1185">Reference proteome</keyword>